<dbReference type="AlphaFoldDB" id="A0AA86RM08"/>
<evidence type="ECO:0000313" key="1">
    <source>
        <dbReference type="EMBL" id="CAJ1811470.1"/>
    </source>
</evidence>
<dbReference type="SUPFAM" id="SSF47699">
    <property type="entry name" value="Bifunctional inhibitor/lipid-transfer protein/seed storage 2S albumin"/>
    <property type="match status" value="1"/>
</dbReference>
<dbReference type="Proteomes" id="UP001189624">
    <property type="component" value="Chromosome 1"/>
</dbReference>
<organism evidence="1 2">
    <name type="scientific">Sphenostylis stenocarpa</name>
    <dbReference type="NCBI Taxonomy" id="92480"/>
    <lineage>
        <taxon>Eukaryota</taxon>
        <taxon>Viridiplantae</taxon>
        <taxon>Streptophyta</taxon>
        <taxon>Embryophyta</taxon>
        <taxon>Tracheophyta</taxon>
        <taxon>Spermatophyta</taxon>
        <taxon>Magnoliopsida</taxon>
        <taxon>eudicotyledons</taxon>
        <taxon>Gunneridae</taxon>
        <taxon>Pentapetalae</taxon>
        <taxon>rosids</taxon>
        <taxon>fabids</taxon>
        <taxon>Fabales</taxon>
        <taxon>Fabaceae</taxon>
        <taxon>Papilionoideae</taxon>
        <taxon>50 kb inversion clade</taxon>
        <taxon>NPAAA clade</taxon>
        <taxon>indigoferoid/millettioid clade</taxon>
        <taxon>Phaseoleae</taxon>
        <taxon>Sphenostylis</taxon>
    </lineage>
</organism>
<dbReference type="Gramene" id="rna-AYBTSS11_LOCUS909">
    <property type="protein sequence ID" value="CAJ1811470.1"/>
    <property type="gene ID" value="gene-AYBTSS11_LOCUS909"/>
</dbReference>
<sequence>MEVITLRNKVRNSSQIQKKACHCLQKVAEKATDRINSTAYASVPSMCGVYMAHQFSIDMNCDKYPGVSSSLKIYS</sequence>
<dbReference type="Gene3D" id="1.10.110.10">
    <property type="entry name" value="Plant lipid-transfer and hydrophobic proteins"/>
    <property type="match status" value="1"/>
</dbReference>
<keyword evidence="2" id="KW-1185">Reference proteome</keyword>
<gene>
    <name evidence="1" type="ORF">AYBTSS11_LOCUS909</name>
</gene>
<dbReference type="InterPro" id="IPR036312">
    <property type="entry name" value="Bifun_inhib/LTP/seed_sf"/>
</dbReference>
<dbReference type="EMBL" id="OY731398">
    <property type="protein sequence ID" value="CAJ1811470.1"/>
    <property type="molecule type" value="Genomic_DNA"/>
</dbReference>
<reference evidence="1" key="1">
    <citation type="submission" date="2023-10" db="EMBL/GenBank/DDBJ databases">
        <authorList>
            <person name="Domelevo Entfellner J.-B."/>
        </authorList>
    </citation>
    <scope>NUCLEOTIDE SEQUENCE</scope>
</reference>
<protein>
    <submittedName>
        <fullName evidence="1">Uncharacterized protein</fullName>
    </submittedName>
</protein>
<proteinExistence type="predicted"/>
<evidence type="ECO:0000313" key="2">
    <source>
        <dbReference type="Proteomes" id="UP001189624"/>
    </source>
</evidence>
<accession>A0AA86RM08</accession>
<name>A0AA86RM08_9FABA</name>